<proteinExistence type="predicted"/>
<accession>A0ABR7QEZ0</accession>
<organism evidence="1 2">
    <name type="scientific">Kordia aestuariivivens</name>
    <dbReference type="NCBI Taxonomy" id="2759037"/>
    <lineage>
        <taxon>Bacteria</taxon>
        <taxon>Pseudomonadati</taxon>
        <taxon>Bacteroidota</taxon>
        <taxon>Flavobacteriia</taxon>
        <taxon>Flavobacteriales</taxon>
        <taxon>Flavobacteriaceae</taxon>
        <taxon>Kordia</taxon>
    </lineage>
</organism>
<evidence type="ECO:0000313" key="1">
    <source>
        <dbReference type="EMBL" id="MBC8756936.1"/>
    </source>
</evidence>
<protein>
    <submittedName>
        <fullName evidence="1">Uncharacterized protein</fullName>
    </submittedName>
</protein>
<comment type="caution">
    <text evidence="1">The sequence shown here is derived from an EMBL/GenBank/DDBJ whole genome shotgun (WGS) entry which is preliminary data.</text>
</comment>
<name>A0ABR7QEZ0_9FLAO</name>
<dbReference type="RefSeq" id="WP_187563980.1">
    <property type="nucleotide sequence ID" value="NZ_JACGWS010000015.1"/>
</dbReference>
<sequence>MKRIQISTDRILLVIIIVLLWCSTLIKACESDSHINPEPKFAHVEDAKKYLIN</sequence>
<evidence type="ECO:0000313" key="2">
    <source>
        <dbReference type="Proteomes" id="UP000619238"/>
    </source>
</evidence>
<dbReference type="EMBL" id="JACGWS010000015">
    <property type="protein sequence ID" value="MBC8756936.1"/>
    <property type="molecule type" value="Genomic_DNA"/>
</dbReference>
<keyword evidence="2" id="KW-1185">Reference proteome</keyword>
<reference evidence="1 2" key="1">
    <citation type="submission" date="2020-07" db="EMBL/GenBank/DDBJ databases">
        <title>Description of Kordia aestuariivivens sp. nov., isolated from a tidal flat.</title>
        <authorList>
            <person name="Park S."/>
            <person name="Yoon J.-H."/>
        </authorList>
    </citation>
    <scope>NUCLEOTIDE SEQUENCE [LARGE SCALE GENOMIC DNA]</scope>
    <source>
        <strain evidence="1 2">YSTF-M3</strain>
    </source>
</reference>
<gene>
    <name evidence="1" type="ORF">H2O64_19850</name>
</gene>
<dbReference type="Proteomes" id="UP000619238">
    <property type="component" value="Unassembled WGS sequence"/>
</dbReference>